<dbReference type="PROSITE" id="PS00732">
    <property type="entry name" value="RIBOSOMAL_S16"/>
    <property type="match status" value="1"/>
</dbReference>
<dbReference type="GO" id="GO:0015935">
    <property type="term" value="C:small ribosomal subunit"/>
    <property type="evidence" value="ECO:0007669"/>
    <property type="project" value="TreeGrafter"/>
</dbReference>
<dbReference type="GO" id="GO:0006412">
    <property type="term" value="P:translation"/>
    <property type="evidence" value="ECO:0007669"/>
    <property type="project" value="UniProtKB-UniRule"/>
</dbReference>
<organism evidence="4 5">
    <name type="scientific">Morganella morganii</name>
    <name type="common">Proteus morganii</name>
    <dbReference type="NCBI Taxonomy" id="582"/>
    <lineage>
        <taxon>Bacteria</taxon>
        <taxon>Pseudomonadati</taxon>
        <taxon>Pseudomonadota</taxon>
        <taxon>Gammaproteobacteria</taxon>
        <taxon>Enterobacterales</taxon>
        <taxon>Morganellaceae</taxon>
        <taxon>Morganella</taxon>
    </lineage>
</organism>
<dbReference type="InterPro" id="IPR023803">
    <property type="entry name" value="Ribosomal_bS16_dom_sf"/>
</dbReference>
<dbReference type="PANTHER" id="PTHR12919">
    <property type="entry name" value="30S RIBOSOMAL PROTEIN S16"/>
    <property type="match status" value="1"/>
</dbReference>
<dbReference type="SUPFAM" id="SSF54565">
    <property type="entry name" value="Ribosomal protein S16"/>
    <property type="match status" value="1"/>
</dbReference>
<dbReference type="FunFam" id="3.30.1320.10:FF:000001">
    <property type="entry name" value="30S ribosomal protein S16"/>
    <property type="match status" value="1"/>
</dbReference>
<evidence type="ECO:0000256" key="2">
    <source>
        <dbReference type="ARBA" id="ARBA00023274"/>
    </source>
</evidence>
<keyword evidence="2 3" id="KW-0687">Ribonucleoprotein</keyword>
<gene>
    <name evidence="3 4" type="primary">rpsP</name>
    <name evidence="4" type="ORF">UA45_03965</name>
</gene>
<evidence type="ECO:0000256" key="3">
    <source>
        <dbReference type="HAMAP-Rule" id="MF_00385"/>
    </source>
</evidence>
<dbReference type="Gene3D" id="3.30.1320.10">
    <property type="match status" value="1"/>
</dbReference>
<keyword evidence="1 3" id="KW-0689">Ribosomal protein</keyword>
<evidence type="ECO:0000313" key="5">
    <source>
        <dbReference type="Proteomes" id="UP000032582"/>
    </source>
</evidence>
<dbReference type="PATRIC" id="fig|582.24.peg.1213"/>
<evidence type="ECO:0000313" key="4">
    <source>
        <dbReference type="EMBL" id="KJF78760.1"/>
    </source>
</evidence>
<proteinExistence type="inferred from homology"/>
<dbReference type="GO" id="GO:0003735">
    <property type="term" value="F:structural constituent of ribosome"/>
    <property type="evidence" value="ECO:0007669"/>
    <property type="project" value="InterPro"/>
</dbReference>
<dbReference type="PANTHER" id="PTHR12919:SF20">
    <property type="entry name" value="SMALL RIBOSOMAL SUBUNIT PROTEIN BS16M"/>
    <property type="match status" value="1"/>
</dbReference>
<protein>
    <recommendedName>
        <fullName evidence="3">Small ribosomal subunit protein bS16</fullName>
    </recommendedName>
</protein>
<dbReference type="HAMAP" id="MF_00385">
    <property type="entry name" value="Ribosomal_bS16"/>
    <property type="match status" value="1"/>
</dbReference>
<sequence length="89" mass="10107">MVTIRLARGGAKKRPFYQIVVTDSRNARDGRFIERIGFFNPIAAGKAETLRLDLDRVEHWVGLGATVSDRVAVLIKDAKKQLNLSRWQQ</sequence>
<name>A0A0D8L9V8_MORMO</name>
<dbReference type="InterPro" id="IPR000307">
    <property type="entry name" value="Ribosomal_bS16"/>
</dbReference>
<reference evidence="4 5" key="1">
    <citation type="submission" date="2015-02" db="EMBL/GenBank/DDBJ databases">
        <title>Whole genome shotgun sequencing of cultured foodborne pathogen.</title>
        <authorList>
            <person name="Timme R."/>
            <person name="Allard M.W."/>
            <person name="Strain E."/>
            <person name="Evans P.S."/>
            <person name="Brown E."/>
        </authorList>
    </citation>
    <scope>NUCLEOTIDE SEQUENCE [LARGE SCALE GENOMIC DNA]</scope>
    <source>
        <strain evidence="4 5">GCSL-TSO-24</strain>
    </source>
</reference>
<dbReference type="AlphaFoldDB" id="A0A0D8L9V8"/>
<accession>A0A0D8L9V8</accession>
<dbReference type="Proteomes" id="UP000032582">
    <property type="component" value="Unassembled WGS sequence"/>
</dbReference>
<evidence type="ECO:0000256" key="1">
    <source>
        <dbReference type="ARBA" id="ARBA00022980"/>
    </source>
</evidence>
<dbReference type="NCBIfam" id="TIGR00002">
    <property type="entry name" value="S16"/>
    <property type="match status" value="1"/>
</dbReference>
<dbReference type="EMBL" id="JZSH01000025">
    <property type="protein sequence ID" value="KJF78760.1"/>
    <property type="molecule type" value="Genomic_DNA"/>
</dbReference>
<dbReference type="GO" id="GO:0005737">
    <property type="term" value="C:cytoplasm"/>
    <property type="evidence" value="ECO:0007669"/>
    <property type="project" value="UniProtKB-ARBA"/>
</dbReference>
<dbReference type="InterPro" id="IPR020592">
    <property type="entry name" value="Ribosomal_bS16_CS"/>
</dbReference>
<comment type="similarity">
    <text evidence="3">Belongs to the bacterial ribosomal protein bS16 family.</text>
</comment>
<comment type="caution">
    <text evidence="4">The sequence shown here is derived from an EMBL/GenBank/DDBJ whole genome shotgun (WGS) entry which is preliminary data.</text>
</comment>
<dbReference type="Pfam" id="PF00886">
    <property type="entry name" value="Ribosomal_S16"/>
    <property type="match status" value="1"/>
</dbReference>